<dbReference type="SUPFAM" id="SSF102405">
    <property type="entry name" value="MCP/YpsA-like"/>
    <property type="match status" value="1"/>
</dbReference>
<gene>
    <name evidence="1" type="ORF">SAMN05192581_101417</name>
</gene>
<evidence type="ECO:0000313" key="1">
    <source>
        <dbReference type="EMBL" id="SDB76853.1"/>
    </source>
</evidence>
<name>A0A1G6G4V1_BACOV</name>
<accession>A0A1G6G4V1</accession>
<dbReference type="Proteomes" id="UP000183670">
    <property type="component" value="Unassembled WGS sequence"/>
</dbReference>
<dbReference type="PANTHER" id="PTHR38440">
    <property type="entry name" value="UPF0398 PROTEIN YPSA"/>
    <property type="match status" value="1"/>
</dbReference>
<dbReference type="AlphaFoldDB" id="A0A1G6G4V1"/>
<proteinExistence type="predicted"/>
<dbReference type="InterPro" id="IPR010697">
    <property type="entry name" value="YspA"/>
</dbReference>
<dbReference type="EMBL" id="FMYE01000014">
    <property type="protein sequence ID" value="SDB76853.1"/>
    <property type="molecule type" value="Genomic_DNA"/>
</dbReference>
<reference evidence="1 2" key="1">
    <citation type="submission" date="2016-10" db="EMBL/GenBank/DDBJ databases">
        <authorList>
            <person name="de Groot N.N."/>
        </authorList>
    </citation>
    <scope>NUCLEOTIDE SEQUENCE [LARGE SCALE GENOMIC DNA]</scope>
    <source>
        <strain evidence="1 2">NLAE-zl-C500</strain>
    </source>
</reference>
<dbReference type="Pfam" id="PF06908">
    <property type="entry name" value="YpsA"/>
    <property type="match status" value="1"/>
</dbReference>
<dbReference type="RefSeq" id="WP_074557837.1">
    <property type="nucleotide sequence ID" value="NZ_FMYE01000014.1"/>
</dbReference>
<protein>
    <submittedName>
        <fullName evidence="1">Uncharacterized SPBc2 prophage-derived protein YoqJ</fullName>
    </submittedName>
</protein>
<dbReference type="PANTHER" id="PTHR38440:SF1">
    <property type="entry name" value="UPF0398 PROTEIN SPR0331"/>
    <property type="match status" value="1"/>
</dbReference>
<sequence>MEKILFDKAHSVAFTGHRFISMDKQNELKQSLQAAIIEHYKRGIHNCVCGMALGFDMMAADMVLSLKSRLPYIHLTAVVPFRNQSEKWSDKQKAKYNYLLSHADRIIILSEQYYNGCLLRRNDYMVNNSCGVIAYYNGERKGGTFYTYMKAMSLDIPIVNIANT</sequence>
<dbReference type="Gene3D" id="3.40.50.450">
    <property type="match status" value="1"/>
</dbReference>
<organism evidence="1 2">
    <name type="scientific">Bacteroides ovatus</name>
    <dbReference type="NCBI Taxonomy" id="28116"/>
    <lineage>
        <taxon>Bacteria</taxon>
        <taxon>Pseudomonadati</taxon>
        <taxon>Bacteroidota</taxon>
        <taxon>Bacteroidia</taxon>
        <taxon>Bacteroidales</taxon>
        <taxon>Bacteroidaceae</taxon>
        <taxon>Bacteroides</taxon>
    </lineage>
</organism>
<evidence type="ECO:0000313" key="2">
    <source>
        <dbReference type="Proteomes" id="UP000183670"/>
    </source>
</evidence>